<protein>
    <submittedName>
        <fullName evidence="1">SIR2 family protein</fullName>
    </submittedName>
</protein>
<dbReference type="RefSeq" id="WP_205460006.1">
    <property type="nucleotide sequence ID" value="NZ_JAFHKK010000038.1"/>
</dbReference>
<gene>
    <name evidence="1" type="ORF">JWV37_11685</name>
</gene>
<organism evidence="1 2">
    <name type="scientific">Sulfurospirillum tamanense</name>
    <dbReference type="NCBI Taxonomy" id="2813362"/>
    <lineage>
        <taxon>Bacteria</taxon>
        <taxon>Pseudomonadati</taxon>
        <taxon>Campylobacterota</taxon>
        <taxon>Epsilonproteobacteria</taxon>
        <taxon>Campylobacterales</taxon>
        <taxon>Sulfurospirillaceae</taxon>
        <taxon>Sulfurospirillum</taxon>
    </lineage>
</organism>
<keyword evidence="2" id="KW-1185">Reference proteome</keyword>
<accession>A0ABS2WVB0</accession>
<name>A0ABS2WVB0_9BACT</name>
<comment type="caution">
    <text evidence="1">The sequence shown here is derived from an EMBL/GenBank/DDBJ whole genome shotgun (WGS) entry which is preliminary data.</text>
</comment>
<evidence type="ECO:0000313" key="2">
    <source>
        <dbReference type="Proteomes" id="UP000703590"/>
    </source>
</evidence>
<proteinExistence type="predicted"/>
<evidence type="ECO:0000313" key="1">
    <source>
        <dbReference type="EMBL" id="MBN2965445.1"/>
    </source>
</evidence>
<dbReference type="Proteomes" id="UP000703590">
    <property type="component" value="Unassembled WGS sequence"/>
</dbReference>
<reference evidence="1" key="2">
    <citation type="submission" date="2021-02" db="EMBL/GenBank/DDBJ databases">
        <authorList>
            <person name="Merkel A.Y."/>
        </authorList>
    </citation>
    <scope>NUCLEOTIDE SEQUENCE</scope>
    <source>
        <strain evidence="1">T05b</strain>
    </source>
</reference>
<sequence length="271" mass="30046">MNPETIIQALQEGSMIAYLGPDIFKGSLMPSSTEETILALNGGRAMAPKLMQEVSKAAMSIEQRRGRGHIEGMCIDVFGREKSLQPAHELLLRLGAKVIFDTNRDTVLLDALASCRHFLLKGIARISASPKRYALYVWEEGAYVEAQTWDEQAPLIIKPMGCALPMPSFVISDADYVDWLTEAMGGFAYPAWFKAYRKGKQILYLGESFAKDTQRMVARESTIECAGGVVVHEGPLEKAERRFVEGQGLATQQYSTQGFVEMLKTLVEKGE</sequence>
<dbReference type="EMBL" id="JAFHKK010000038">
    <property type="protein sequence ID" value="MBN2965445.1"/>
    <property type="molecule type" value="Genomic_DNA"/>
</dbReference>
<reference evidence="1" key="1">
    <citation type="submission" date="2021-02" db="EMBL/GenBank/DDBJ databases">
        <title>Sulfurospirillum tamanensis sp. nov.</title>
        <authorList>
            <person name="Frolova A."/>
            <person name="Merkel A."/>
            <person name="Slobodkin A."/>
        </authorList>
    </citation>
    <scope>NUCLEOTIDE SEQUENCE</scope>
    <source>
        <strain evidence="1">T05b</strain>
    </source>
</reference>